<feature type="coiled-coil region" evidence="1">
    <location>
        <begin position="1"/>
        <end position="42"/>
    </location>
</feature>
<proteinExistence type="predicted"/>
<protein>
    <submittedName>
        <fullName evidence="2">Uncharacterized protein</fullName>
    </submittedName>
</protein>
<sequence>MRSLTEQLQQQQAIIDQLSQQLKKQQERTTQLEAQLREQKKLKGRPKIRASQLNEKTPALLNQGMNANECIYQKVSLSLSFKKCRCNDSYPKSATPSIFQFDNA</sequence>
<evidence type="ECO:0000256" key="1">
    <source>
        <dbReference type="SAM" id="Coils"/>
    </source>
</evidence>
<comment type="caution">
    <text evidence="2">The sequence shown here is derived from an EMBL/GenBank/DDBJ whole genome shotgun (WGS) entry which is preliminary data.</text>
</comment>
<keyword evidence="1" id="KW-0175">Coiled coil</keyword>
<name>I4GYJ0_MICAE</name>
<gene>
    <name evidence="2" type="ORF">MICAF_1030004</name>
</gene>
<dbReference type="Proteomes" id="UP000003613">
    <property type="component" value="Unassembled WGS sequence"/>
</dbReference>
<reference evidence="2 3" key="1">
    <citation type="submission" date="2012-04" db="EMBL/GenBank/DDBJ databases">
        <authorList>
            <person name="Genoscope - CEA"/>
        </authorList>
    </citation>
    <scope>NUCLEOTIDE SEQUENCE [LARGE SCALE GENOMIC DNA]</scope>
    <source>
        <strain evidence="2 3">9807</strain>
    </source>
</reference>
<organism evidence="2 3">
    <name type="scientific">Microcystis aeruginosa PCC 9807</name>
    <dbReference type="NCBI Taxonomy" id="1160283"/>
    <lineage>
        <taxon>Bacteria</taxon>
        <taxon>Bacillati</taxon>
        <taxon>Cyanobacteriota</taxon>
        <taxon>Cyanophyceae</taxon>
        <taxon>Oscillatoriophycideae</taxon>
        <taxon>Chroococcales</taxon>
        <taxon>Microcystaceae</taxon>
        <taxon>Microcystis</taxon>
    </lineage>
</organism>
<dbReference type="AlphaFoldDB" id="I4GYJ0"/>
<dbReference type="HOGENOM" id="CLU_2246911_0_0_3"/>
<evidence type="ECO:0000313" key="3">
    <source>
        <dbReference type="Proteomes" id="UP000003613"/>
    </source>
</evidence>
<dbReference type="RefSeq" id="WP_002786012.1">
    <property type="nucleotide sequence ID" value="NZ_HE973325.1"/>
</dbReference>
<accession>I4GYJ0</accession>
<dbReference type="EMBL" id="CAIM01000006">
    <property type="protein sequence ID" value="CCI14864.1"/>
    <property type="molecule type" value="Genomic_DNA"/>
</dbReference>
<evidence type="ECO:0000313" key="2">
    <source>
        <dbReference type="EMBL" id="CCI14864.1"/>
    </source>
</evidence>